<dbReference type="InterPro" id="IPR025202">
    <property type="entry name" value="PLD-like_dom"/>
</dbReference>
<keyword evidence="3 12" id="KW-0444">Lipid biosynthesis</keyword>
<feature type="active site" evidence="12">
    <location>
        <position position="432"/>
    </location>
</feature>
<comment type="catalytic activity">
    <reaction evidence="12">
        <text>2 a 1,2-diacyl-sn-glycero-3-phospho-(1'-sn-glycerol) = a cardiolipin + glycerol</text>
        <dbReference type="Rhea" id="RHEA:31451"/>
        <dbReference type="ChEBI" id="CHEBI:17754"/>
        <dbReference type="ChEBI" id="CHEBI:62237"/>
        <dbReference type="ChEBI" id="CHEBI:64716"/>
    </reaction>
</comment>
<dbReference type="InterPro" id="IPR022924">
    <property type="entry name" value="Cardiolipin_synthase"/>
</dbReference>
<feature type="active site" evidence="12">
    <location>
        <position position="425"/>
    </location>
</feature>
<feature type="domain" description="PLD phosphodiesterase" evidence="14">
    <location>
        <begin position="234"/>
        <end position="261"/>
    </location>
</feature>
<feature type="active site" evidence="12">
    <location>
        <position position="239"/>
    </location>
</feature>
<dbReference type="GO" id="GO:0032049">
    <property type="term" value="P:cardiolipin biosynthetic process"/>
    <property type="evidence" value="ECO:0007669"/>
    <property type="project" value="UniProtKB-UniRule"/>
</dbReference>
<feature type="active site" evidence="12">
    <location>
        <position position="246"/>
    </location>
</feature>
<evidence type="ECO:0000313" key="15">
    <source>
        <dbReference type="EMBL" id="STX09899.1"/>
    </source>
</evidence>
<feature type="domain" description="PLD phosphodiesterase" evidence="14">
    <location>
        <begin position="420"/>
        <end position="447"/>
    </location>
</feature>
<evidence type="ECO:0000256" key="10">
    <source>
        <dbReference type="ARBA" id="ARBA00023209"/>
    </source>
</evidence>
<keyword evidence="11 12" id="KW-1208">Phospholipid metabolism</keyword>
<reference evidence="15 17" key="1">
    <citation type="submission" date="2018-06" db="EMBL/GenBank/DDBJ databases">
        <authorList>
            <consortium name="Pathogen Informatics"/>
            <person name="Doyle S."/>
        </authorList>
    </citation>
    <scope>NUCLEOTIDE SEQUENCE [LARGE SCALE GENOMIC DNA]</scope>
    <source>
        <strain evidence="15 17">NCTC10597</strain>
    </source>
</reference>
<evidence type="ECO:0000313" key="18">
    <source>
        <dbReference type="Proteomes" id="UP000294641"/>
    </source>
</evidence>
<gene>
    <name evidence="15" type="primary">cls_1</name>
    <name evidence="16" type="ORF">DFR61_10692</name>
    <name evidence="15" type="ORF">NCTC10597_01606</name>
</gene>
<name>A0A8B4QAZ8_9BACL</name>
<keyword evidence="18" id="KW-1185">Reference proteome</keyword>
<dbReference type="Pfam" id="PF13091">
    <property type="entry name" value="PLDc_2"/>
    <property type="match status" value="2"/>
</dbReference>
<feature type="active site" evidence="12">
    <location>
        <position position="427"/>
    </location>
</feature>
<keyword evidence="6" id="KW-0677">Repeat</keyword>
<keyword evidence="9 12" id="KW-0472">Membrane</keyword>
<dbReference type="CDD" id="cd09112">
    <property type="entry name" value="PLDc_CLS_2"/>
    <property type="match status" value="1"/>
</dbReference>
<keyword evidence="8 12" id="KW-0443">Lipid metabolism</keyword>
<evidence type="ECO:0000256" key="2">
    <source>
        <dbReference type="ARBA" id="ARBA00022475"/>
    </source>
</evidence>
<dbReference type="Gene3D" id="3.30.870.10">
    <property type="entry name" value="Endonuclease Chain A"/>
    <property type="match status" value="2"/>
</dbReference>
<keyword evidence="4 12" id="KW-0808">Transferase</keyword>
<dbReference type="Proteomes" id="UP000294641">
    <property type="component" value="Unassembled WGS sequence"/>
</dbReference>
<keyword evidence="5 12" id="KW-0812">Transmembrane</keyword>
<evidence type="ECO:0000256" key="11">
    <source>
        <dbReference type="ARBA" id="ARBA00023264"/>
    </source>
</evidence>
<evidence type="ECO:0000256" key="9">
    <source>
        <dbReference type="ARBA" id="ARBA00023136"/>
    </source>
</evidence>
<dbReference type="InterPro" id="IPR030874">
    <property type="entry name" value="Cardiolipin_synth_Firmi"/>
</dbReference>
<evidence type="ECO:0000259" key="14">
    <source>
        <dbReference type="PROSITE" id="PS50035"/>
    </source>
</evidence>
<keyword evidence="2 12" id="KW-1003">Cell membrane</keyword>
<dbReference type="EMBL" id="SNZG01000006">
    <property type="protein sequence ID" value="TDR41394.1"/>
    <property type="molecule type" value="Genomic_DNA"/>
</dbReference>
<dbReference type="HAMAP" id="MF_01916">
    <property type="entry name" value="Cardiolipin_synth_Cls"/>
    <property type="match status" value="1"/>
</dbReference>
<dbReference type="PROSITE" id="PS50035">
    <property type="entry name" value="PLD"/>
    <property type="match status" value="2"/>
</dbReference>
<evidence type="ECO:0000256" key="3">
    <source>
        <dbReference type="ARBA" id="ARBA00022516"/>
    </source>
</evidence>
<comment type="function">
    <text evidence="12">Catalyzes the reversible phosphatidyl group transfer from one phosphatidylglycerol molecule to another to form cardiolipin (CL) (diphosphatidylglycerol) and glycerol.</text>
</comment>
<feature type="transmembrane region" description="Helical" evidence="12">
    <location>
        <begin position="59"/>
        <end position="79"/>
    </location>
</feature>
<keyword evidence="7 12" id="KW-1133">Transmembrane helix</keyword>
<dbReference type="AlphaFoldDB" id="A0A8B4QAZ8"/>
<dbReference type="Proteomes" id="UP000254330">
    <property type="component" value="Unassembled WGS sequence"/>
</dbReference>
<dbReference type="PANTHER" id="PTHR21248:SF22">
    <property type="entry name" value="PHOSPHOLIPASE D"/>
    <property type="match status" value="1"/>
</dbReference>
<evidence type="ECO:0000256" key="5">
    <source>
        <dbReference type="ARBA" id="ARBA00022692"/>
    </source>
</evidence>
<dbReference type="EC" id="2.7.8.-" evidence="12 13"/>
<evidence type="ECO:0000256" key="12">
    <source>
        <dbReference type="HAMAP-Rule" id="MF_01916"/>
    </source>
</evidence>
<feature type="transmembrane region" description="Helical" evidence="12">
    <location>
        <begin position="28"/>
        <end position="47"/>
    </location>
</feature>
<dbReference type="InterPro" id="IPR027379">
    <property type="entry name" value="CLS_N"/>
</dbReference>
<comment type="similarity">
    <text evidence="12">Belongs to the phospholipase D family. Cardiolipin synthase subfamily.</text>
</comment>
<dbReference type="EMBL" id="UGNP01000001">
    <property type="protein sequence ID" value="STX09899.1"/>
    <property type="molecule type" value="Genomic_DNA"/>
</dbReference>
<organism evidence="15 17">
    <name type="scientific">Kurthia zopfii</name>
    <dbReference type="NCBI Taxonomy" id="1650"/>
    <lineage>
        <taxon>Bacteria</taxon>
        <taxon>Bacillati</taxon>
        <taxon>Bacillota</taxon>
        <taxon>Bacilli</taxon>
        <taxon>Bacillales</taxon>
        <taxon>Caryophanaceae</taxon>
        <taxon>Kurthia</taxon>
    </lineage>
</organism>
<evidence type="ECO:0000313" key="16">
    <source>
        <dbReference type="EMBL" id="TDR41394.1"/>
    </source>
</evidence>
<dbReference type="InterPro" id="IPR001736">
    <property type="entry name" value="PLipase_D/transphosphatidylase"/>
</dbReference>
<dbReference type="GO" id="GO:0005886">
    <property type="term" value="C:plasma membrane"/>
    <property type="evidence" value="ECO:0007669"/>
    <property type="project" value="UniProtKB-SubCell"/>
</dbReference>
<reference evidence="16 18" key="2">
    <citation type="submission" date="2019-03" db="EMBL/GenBank/DDBJ databases">
        <title>Genomic Encyclopedia of Type Strains, Phase IV (KMG-IV): sequencing the most valuable type-strain genomes for metagenomic binning, comparative biology and taxonomic classification.</title>
        <authorList>
            <person name="Goeker M."/>
        </authorList>
    </citation>
    <scope>NUCLEOTIDE SEQUENCE [LARGE SCALE GENOMIC DNA]</scope>
    <source>
        <strain evidence="16 18">DSM 20580</strain>
    </source>
</reference>
<sequence>MVKILQSFVILLLLALISFGIYKMDAKYLVIIGSLLQVFGLLVALKLVFNDARETPNKVAWIIVIFVIPVGGIVMYLFFGRDPRSRIFSNEQVRESEKLVGSLINRQKVYSSQFDDHNELAKRIEKLSRMKCFDGNKIDILKDGEEKFTVLFAEIDKATDHIHIQYYIYNPDELGLKLRDLLIDKAKEGVKVRFLFDGWGSSDLKSSFLKPMHDAGIEVEAYDPIRSPWIVRTANLRNHRKIVIIDGKVAFTGGLNVGNEYISKTPDFRRWRDTHLRMEGPAVLELQTSFLSDWVYVLDRDKCSEPFINDEGIARYFSPSENVGDESAQVIVGGPYDTEKIIRDGILNLIQQAKKSISISTPYFVPDEEALSVVRRAALSGVDVRILIPGKGDSPLSFHATNSYRRLMLKAGARVFNYDPTSFIHNKIIIVDDEYAAIGTANFDIRSFQLNHELMVFLYDHANSVQKLTADFHQDCQGSVEYTMEMETNKSGIRHAKEAICRMFSPIL</sequence>
<proteinExistence type="inferred from homology"/>
<comment type="subcellular location">
    <subcellularLocation>
        <location evidence="1 12">Cell membrane</location>
        <topology evidence="1 12">Multi-pass membrane protein</topology>
    </subcellularLocation>
</comment>
<dbReference type="CDD" id="cd09110">
    <property type="entry name" value="PLDc_CLS_1"/>
    <property type="match status" value="1"/>
</dbReference>
<evidence type="ECO:0000256" key="7">
    <source>
        <dbReference type="ARBA" id="ARBA00022989"/>
    </source>
</evidence>
<dbReference type="SUPFAM" id="SSF56024">
    <property type="entry name" value="Phospholipase D/nuclease"/>
    <property type="match status" value="2"/>
</dbReference>
<evidence type="ECO:0000256" key="13">
    <source>
        <dbReference type="NCBIfam" id="TIGR04265"/>
    </source>
</evidence>
<keyword evidence="10 12" id="KW-0594">Phospholipid biosynthesis</keyword>
<dbReference type="RefSeq" id="WP_109348970.1">
    <property type="nucleotide sequence ID" value="NZ_BJUE01000003.1"/>
</dbReference>
<evidence type="ECO:0000256" key="4">
    <source>
        <dbReference type="ARBA" id="ARBA00022679"/>
    </source>
</evidence>
<feature type="active site" evidence="12">
    <location>
        <position position="241"/>
    </location>
</feature>
<evidence type="ECO:0000313" key="17">
    <source>
        <dbReference type="Proteomes" id="UP000254330"/>
    </source>
</evidence>
<dbReference type="PANTHER" id="PTHR21248">
    <property type="entry name" value="CARDIOLIPIN SYNTHASE"/>
    <property type="match status" value="1"/>
</dbReference>
<protein>
    <recommendedName>
        <fullName evidence="12 13">Cardiolipin synthase</fullName>
        <shortName evidence="12">CL synthase</shortName>
        <ecNumber evidence="12 13">2.7.8.-</ecNumber>
    </recommendedName>
</protein>
<evidence type="ECO:0000256" key="8">
    <source>
        <dbReference type="ARBA" id="ARBA00023098"/>
    </source>
</evidence>
<dbReference type="FunFam" id="3.30.870.10:FF:000014">
    <property type="entry name" value="Cardiolipin synthase"/>
    <property type="match status" value="1"/>
</dbReference>
<comment type="caution">
    <text evidence="15">The sequence shown here is derived from an EMBL/GenBank/DDBJ whole genome shotgun (WGS) entry which is preliminary data.</text>
</comment>
<dbReference type="GO" id="GO:0008808">
    <property type="term" value="F:cardiolipin synthase activity"/>
    <property type="evidence" value="ECO:0007669"/>
    <property type="project" value="UniProtKB-UniRule"/>
</dbReference>
<evidence type="ECO:0000256" key="1">
    <source>
        <dbReference type="ARBA" id="ARBA00004651"/>
    </source>
</evidence>
<dbReference type="Pfam" id="PF13396">
    <property type="entry name" value="PLDc_N"/>
    <property type="match status" value="1"/>
</dbReference>
<dbReference type="NCBIfam" id="TIGR04265">
    <property type="entry name" value="bac_cardiolipin"/>
    <property type="match status" value="1"/>
</dbReference>
<accession>A0A8B4QAZ8</accession>
<dbReference type="SMART" id="SM00155">
    <property type="entry name" value="PLDc"/>
    <property type="match status" value="2"/>
</dbReference>
<dbReference type="OrthoDB" id="9762009at2"/>
<evidence type="ECO:0000256" key="6">
    <source>
        <dbReference type="ARBA" id="ARBA00022737"/>
    </source>
</evidence>